<keyword evidence="1" id="KW-1133">Transmembrane helix</keyword>
<name>A0ABP1RHH2_9HEXA</name>
<feature type="chain" id="PRO_5046105593" description="Ionotropic receptor" evidence="2">
    <location>
        <begin position="23"/>
        <end position="645"/>
    </location>
</feature>
<dbReference type="Proteomes" id="UP001642540">
    <property type="component" value="Unassembled WGS sequence"/>
</dbReference>
<sequence>MATNTKILLFLSGLSLTRLSSTLNVATYCKSNPLQQMFPRIFSEPENFTVSLYNIKFCRTLENSRDYVSYTIFYPWYQQQLNRPVHRYTQPYTIILSVIFRGIQSFQTHLEYIYNIRSIFVIFYKSAAVTDPSALIYQSDVRALPTIKLFVDVNNYNNKTKTFHVDCNGFCIEKHMKFDPEASDKMLSVLEYHKSLFWDGNGKPVNTTVKTLSLAFFPSFRKNPLKCLARIMDHRADIRRSYLCGSLIMVIGHLAQAHNLTINLHDYYNTSHAKFPDYSGDYLFINGPYRVANRKKSFIRLTSYVLALQDSSKVIYCKAKKVHTLFTVQYFVWVECFSAELVATWFILHLLACIVAMNYSKSTTIIILLRMFLEKVMQLLLLAIGEIAIPLRKSIYICIAIVGLLNAWFYQNTITSLVTVATPDYPMKNLRELIHKDYKILFKKTEIHANFRNQFRFLKIEDRINSSFIETNTSLTTKVIAQYYRQNNKMAVLVREANSERLKQKIQNDITKYVKFSDTKCYVISESFMPGFYYWQIYTNNLPWLKISMSRMTNAGLAIFWENRYKRLDDVMSKFTIDVKKLSAPDVINVQKFLSVLIFCGSLYMLSFAVLLAERITNRNKAFKAAKSSTHLILVKATSPIKTNK</sequence>
<reference evidence="3 4" key="1">
    <citation type="submission" date="2024-08" db="EMBL/GenBank/DDBJ databases">
        <authorList>
            <person name="Cucini C."/>
            <person name="Frati F."/>
        </authorList>
    </citation>
    <scope>NUCLEOTIDE SEQUENCE [LARGE SCALE GENOMIC DNA]</scope>
</reference>
<protein>
    <recommendedName>
        <fullName evidence="5">Ionotropic receptor</fullName>
    </recommendedName>
</protein>
<evidence type="ECO:0000256" key="1">
    <source>
        <dbReference type="SAM" id="Phobius"/>
    </source>
</evidence>
<evidence type="ECO:0008006" key="5">
    <source>
        <dbReference type="Google" id="ProtNLM"/>
    </source>
</evidence>
<comment type="caution">
    <text evidence="3">The sequence shown here is derived from an EMBL/GenBank/DDBJ whole genome shotgun (WGS) entry which is preliminary data.</text>
</comment>
<organism evidence="3 4">
    <name type="scientific">Orchesella dallaii</name>
    <dbReference type="NCBI Taxonomy" id="48710"/>
    <lineage>
        <taxon>Eukaryota</taxon>
        <taxon>Metazoa</taxon>
        <taxon>Ecdysozoa</taxon>
        <taxon>Arthropoda</taxon>
        <taxon>Hexapoda</taxon>
        <taxon>Collembola</taxon>
        <taxon>Entomobryomorpha</taxon>
        <taxon>Entomobryoidea</taxon>
        <taxon>Orchesellidae</taxon>
        <taxon>Orchesellinae</taxon>
        <taxon>Orchesella</taxon>
    </lineage>
</organism>
<feature type="transmembrane region" description="Helical" evidence="1">
    <location>
        <begin position="593"/>
        <end position="613"/>
    </location>
</feature>
<feature type="signal peptide" evidence="2">
    <location>
        <begin position="1"/>
        <end position="22"/>
    </location>
</feature>
<accession>A0ABP1RHH2</accession>
<proteinExistence type="predicted"/>
<keyword evidence="1" id="KW-0812">Transmembrane</keyword>
<evidence type="ECO:0000313" key="4">
    <source>
        <dbReference type="Proteomes" id="UP001642540"/>
    </source>
</evidence>
<evidence type="ECO:0000256" key="2">
    <source>
        <dbReference type="SAM" id="SignalP"/>
    </source>
</evidence>
<keyword evidence="2" id="KW-0732">Signal</keyword>
<keyword evidence="4" id="KW-1185">Reference proteome</keyword>
<gene>
    <name evidence="3" type="ORF">ODALV1_LOCUS22229</name>
</gene>
<evidence type="ECO:0000313" key="3">
    <source>
        <dbReference type="EMBL" id="CAL8128423.1"/>
    </source>
</evidence>
<keyword evidence="1" id="KW-0472">Membrane</keyword>
<dbReference type="EMBL" id="CAXLJM020000075">
    <property type="protein sequence ID" value="CAL8128423.1"/>
    <property type="molecule type" value="Genomic_DNA"/>
</dbReference>